<dbReference type="Pfam" id="PF00930">
    <property type="entry name" value="DPPIV_N"/>
    <property type="match status" value="1"/>
</dbReference>
<evidence type="ECO:0000256" key="1">
    <source>
        <dbReference type="ARBA" id="ARBA00022801"/>
    </source>
</evidence>
<dbReference type="Gene3D" id="3.40.50.1820">
    <property type="entry name" value="alpha/beta hydrolase"/>
    <property type="match status" value="1"/>
</dbReference>
<dbReference type="AlphaFoldDB" id="A0A382AGW6"/>
<protein>
    <recommendedName>
        <fullName evidence="6">Peptidase S9 prolyl oligopeptidase catalytic domain-containing protein</fullName>
    </recommendedName>
</protein>
<dbReference type="Pfam" id="PF07676">
    <property type="entry name" value="PD40"/>
    <property type="match status" value="2"/>
</dbReference>
<feature type="domain" description="Peptidase S9 prolyl oligopeptidase catalytic" evidence="3">
    <location>
        <begin position="454"/>
        <end position="659"/>
    </location>
</feature>
<name>A0A382AGW6_9ZZZZ</name>
<evidence type="ECO:0000259" key="4">
    <source>
        <dbReference type="Pfam" id="PF00930"/>
    </source>
</evidence>
<dbReference type="PANTHER" id="PTHR42776">
    <property type="entry name" value="SERINE PEPTIDASE S9 FAMILY MEMBER"/>
    <property type="match status" value="1"/>
</dbReference>
<gene>
    <name evidence="5" type="ORF">METZ01_LOCUS153206</name>
</gene>
<dbReference type="GO" id="GO:0006508">
    <property type="term" value="P:proteolysis"/>
    <property type="evidence" value="ECO:0007669"/>
    <property type="project" value="InterPro"/>
</dbReference>
<dbReference type="InterPro" id="IPR011042">
    <property type="entry name" value="6-blade_b-propeller_TolB-like"/>
</dbReference>
<keyword evidence="1" id="KW-0378">Hydrolase</keyword>
<dbReference type="Gene3D" id="2.120.10.30">
    <property type="entry name" value="TolB, C-terminal domain"/>
    <property type="match status" value="2"/>
</dbReference>
<dbReference type="GO" id="GO:0004252">
    <property type="term" value="F:serine-type endopeptidase activity"/>
    <property type="evidence" value="ECO:0007669"/>
    <property type="project" value="TreeGrafter"/>
</dbReference>
<evidence type="ECO:0000259" key="3">
    <source>
        <dbReference type="Pfam" id="PF00326"/>
    </source>
</evidence>
<dbReference type="InterPro" id="IPR002469">
    <property type="entry name" value="Peptidase_S9B_N"/>
</dbReference>
<proteinExistence type="predicted"/>
<feature type="domain" description="Dipeptidylpeptidase IV N-terminal" evidence="4">
    <location>
        <begin position="179"/>
        <end position="274"/>
    </location>
</feature>
<evidence type="ECO:0000256" key="2">
    <source>
        <dbReference type="ARBA" id="ARBA00022825"/>
    </source>
</evidence>
<dbReference type="PANTHER" id="PTHR42776:SF4">
    <property type="entry name" value="ACYLAMINO-ACID-RELEASING ENZYME"/>
    <property type="match status" value="1"/>
</dbReference>
<keyword evidence="2" id="KW-0645">Protease</keyword>
<dbReference type="EMBL" id="UINC01025205">
    <property type="protein sequence ID" value="SVB00352.1"/>
    <property type="molecule type" value="Genomic_DNA"/>
</dbReference>
<evidence type="ECO:0008006" key="6">
    <source>
        <dbReference type="Google" id="ProtNLM"/>
    </source>
</evidence>
<sequence>MLSVFSMLIAGDNKVLKTLDIFEMEGVSDPQISPNGSKILYVRSGSDIMTDKRYSNIWIINFDGTNNRPLTSGQNGNSQPRWSPDGKQIIYVSSSSGSGQIHKRWMDTGETTILTNVQTSPHGISWSPDGQYLAFYGTVPTDANFNVDLPSPPEGAEWAKPAKVIDRLVYRFNGVGYLKGFKHLFVIPSEGGTPRQLTSGRFNFASYIGGQTAWSTDSKHIYVSANLDENWEAEGPWMQNDIFQVNIDNAKMEKLTDRDGPEDNPVPSPDGKFLAYTGFESKRMATQISKIYFIELKSNKIKEVKTKLDRSVNNIKWSGDSKNIFFLYDDKGNTKIGKTNLKGENSVLVNNVGRGYSMAKDGRFVFITTRPDLPSDLAVSRSSGKNVKIITSVNKDILSHKELATVEEIWYKSSHDNLDIQGWIMKPPGFDPSKKYPLIIKIHGGPFANYGDRFYLEKQLMAAEGYVVLYTNPRGSTSYGEKFAQLIHHDYPGDDFYDLNSGVDAAIKKGYIDEDRLYVTGGSGGGVLTCWMIGRTTRFRAAVTVYPVINWYSFVLYSDIPWTANYWFPGMPWDNVELYESKSLLSVVKNVKTPTMVLTGEADYRTPMPDSEQYYAALQLLGVESVLVRVPDEPHGISVRPSHHISKLKHIMGWINKYNNEGY</sequence>
<dbReference type="InterPro" id="IPR029058">
    <property type="entry name" value="AB_hydrolase_fold"/>
</dbReference>
<reference evidence="5" key="1">
    <citation type="submission" date="2018-05" db="EMBL/GenBank/DDBJ databases">
        <authorList>
            <person name="Lanie J.A."/>
            <person name="Ng W.-L."/>
            <person name="Kazmierczak K.M."/>
            <person name="Andrzejewski T.M."/>
            <person name="Davidsen T.M."/>
            <person name="Wayne K.J."/>
            <person name="Tettelin H."/>
            <person name="Glass J.I."/>
            <person name="Rusch D."/>
            <person name="Podicherti R."/>
            <person name="Tsui H.-C.T."/>
            <person name="Winkler M.E."/>
        </authorList>
    </citation>
    <scope>NUCLEOTIDE SEQUENCE</scope>
</reference>
<keyword evidence="2" id="KW-0720">Serine protease</keyword>
<dbReference type="SUPFAM" id="SSF53474">
    <property type="entry name" value="alpha/beta-Hydrolases"/>
    <property type="match status" value="1"/>
</dbReference>
<dbReference type="InterPro" id="IPR001375">
    <property type="entry name" value="Peptidase_S9_cat"/>
</dbReference>
<dbReference type="SUPFAM" id="SSF82171">
    <property type="entry name" value="DPP6 N-terminal domain-like"/>
    <property type="match status" value="1"/>
</dbReference>
<evidence type="ECO:0000313" key="5">
    <source>
        <dbReference type="EMBL" id="SVB00352.1"/>
    </source>
</evidence>
<organism evidence="5">
    <name type="scientific">marine metagenome</name>
    <dbReference type="NCBI Taxonomy" id="408172"/>
    <lineage>
        <taxon>unclassified sequences</taxon>
        <taxon>metagenomes</taxon>
        <taxon>ecological metagenomes</taxon>
    </lineage>
</organism>
<dbReference type="Pfam" id="PF00326">
    <property type="entry name" value="Peptidase_S9"/>
    <property type="match status" value="1"/>
</dbReference>
<accession>A0A382AGW6</accession>
<dbReference type="InterPro" id="IPR011659">
    <property type="entry name" value="WD40"/>
</dbReference>